<proteinExistence type="predicted"/>
<sequence length="51" mass="5782">MSSGESPPFDLSVRACGVKVVWTKKRSFITRDCHYKVLIHSLMKEVVENDG</sequence>
<protein>
    <submittedName>
        <fullName evidence="1">Uncharacterized protein</fullName>
    </submittedName>
</protein>
<dbReference type="Proteomes" id="UP000300879">
    <property type="component" value="Chromosome"/>
</dbReference>
<evidence type="ECO:0000313" key="1">
    <source>
        <dbReference type="EMBL" id="QCT03433.1"/>
    </source>
</evidence>
<name>A0A4P8XLX9_9BACL</name>
<organism evidence="1 2">
    <name type="scientific">Paenibacillus algicola</name>
    <dbReference type="NCBI Taxonomy" id="2565926"/>
    <lineage>
        <taxon>Bacteria</taxon>
        <taxon>Bacillati</taxon>
        <taxon>Bacillota</taxon>
        <taxon>Bacilli</taxon>
        <taxon>Bacillales</taxon>
        <taxon>Paenibacillaceae</taxon>
        <taxon>Paenibacillus</taxon>
    </lineage>
</organism>
<accession>A0A4P8XLX9</accession>
<keyword evidence="2" id="KW-1185">Reference proteome</keyword>
<evidence type="ECO:0000313" key="2">
    <source>
        <dbReference type="Proteomes" id="UP000300879"/>
    </source>
</evidence>
<dbReference type="EMBL" id="CP040396">
    <property type="protein sequence ID" value="QCT03433.1"/>
    <property type="molecule type" value="Genomic_DNA"/>
</dbReference>
<reference evidence="1 2" key="1">
    <citation type="submission" date="2019-05" db="EMBL/GenBank/DDBJ databases">
        <authorList>
            <person name="Chen C."/>
        </authorList>
    </citation>
    <scope>NUCLEOTIDE SEQUENCE [LARGE SCALE GENOMIC DNA]</scope>
    <source>
        <strain evidence="1 2">HB172198</strain>
    </source>
</reference>
<dbReference type="KEGG" id="palo:E6C60_2721"/>
<dbReference type="AlphaFoldDB" id="A0A4P8XLX9"/>
<gene>
    <name evidence="1" type="ORF">E6C60_2721</name>
</gene>